<dbReference type="Gene3D" id="3.30.910.20">
    <property type="entry name" value="Skp domain"/>
    <property type="match status" value="1"/>
</dbReference>
<dbReference type="EMBL" id="QWKY01000001">
    <property type="protein sequence ID" value="RIH81061.1"/>
    <property type="molecule type" value="Genomic_DNA"/>
</dbReference>
<sequence length="166" mass="18282">MARMKRLSLFVPILAGLLLSSLLVAQNQPTATKIGYLNARAVVEAHPQFARIKEIQAKAEAELKPLRDQLQPLEAKIRAGSATAQEQQNYRILAQSLQETGKKWTDQQNEALRPITEDIDKLVSKVAQEQGFAIVLDQEVAASSGLVVYAAQELDITQAILRALPK</sequence>
<dbReference type="InterPro" id="IPR005632">
    <property type="entry name" value="Chaperone_Skp"/>
</dbReference>
<accession>A0ABX9MRY3</accession>
<reference evidence="4 5" key="1">
    <citation type="submission" date="2018-08" db="EMBL/GenBank/DDBJ databases">
        <title>Meiothermus hypogaeus DSM 23238 genome sequencing project.</title>
        <authorList>
            <person name="Da Costa M.S."/>
            <person name="Albuquerque L."/>
            <person name="Raposo P."/>
            <person name="Froufe H.J.C."/>
            <person name="Barroso C.S."/>
            <person name="Egas C."/>
        </authorList>
    </citation>
    <scope>NUCLEOTIDE SEQUENCE [LARGE SCALE GENOMIC DNA]</scope>
    <source>
        <strain evidence="4 5">DSM 23238</strain>
    </source>
</reference>
<feature type="chain" id="PRO_5045424068" evidence="3">
    <location>
        <begin position="26"/>
        <end position="166"/>
    </location>
</feature>
<dbReference type="SMART" id="SM00935">
    <property type="entry name" value="OmpH"/>
    <property type="match status" value="1"/>
</dbReference>
<dbReference type="PANTHER" id="PTHR35089:SF1">
    <property type="entry name" value="CHAPERONE PROTEIN SKP"/>
    <property type="match status" value="1"/>
</dbReference>
<gene>
    <name evidence="4" type="ORF">Mhypo_00102</name>
</gene>
<dbReference type="Proteomes" id="UP000265443">
    <property type="component" value="Unassembled WGS sequence"/>
</dbReference>
<evidence type="ECO:0000256" key="1">
    <source>
        <dbReference type="ARBA" id="ARBA00009091"/>
    </source>
</evidence>
<comment type="similarity">
    <text evidence="1">Belongs to the Skp family.</text>
</comment>
<evidence type="ECO:0000313" key="5">
    <source>
        <dbReference type="Proteomes" id="UP000265443"/>
    </source>
</evidence>
<evidence type="ECO:0000256" key="2">
    <source>
        <dbReference type="ARBA" id="ARBA00022729"/>
    </source>
</evidence>
<feature type="signal peptide" evidence="3">
    <location>
        <begin position="1"/>
        <end position="25"/>
    </location>
</feature>
<name>A0ABX9MRY3_9DEIN</name>
<dbReference type="InterPro" id="IPR024930">
    <property type="entry name" value="Skp_dom_sf"/>
</dbReference>
<keyword evidence="2 3" id="KW-0732">Signal</keyword>
<dbReference type="PANTHER" id="PTHR35089">
    <property type="entry name" value="CHAPERONE PROTEIN SKP"/>
    <property type="match status" value="1"/>
</dbReference>
<proteinExistence type="inferred from homology"/>
<keyword evidence="5" id="KW-1185">Reference proteome</keyword>
<comment type="caution">
    <text evidence="4">The sequence shown here is derived from an EMBL/GenBank/DDBJ whole genome shotgun (WGS) entry which is preliminary data.</text>
</comment>
<organism evidence="4 5">
    <name type="scientific">Meiothermus hypogaeus</name>
    <dbReference type="NCBI Taxonomy" id="884155"/>
    <lineage>
        <taxon>Bacteria</taxon>
        <taxon>Thermotogati</taxon>
        <taxon>Deinococcota</taxon>
        <taxon>Deinococci</taxon>
        <taxon>Thermales</taxon>
        <taxon>Thermaceae</taxon>
        <taxon>Meiothermus</taxon>
    </lineage>
</organism>
<protein>
    <submittedName>
        <fullName evidence="4">Outer membrane protein (OmpH-like)</fullName>
    </submittedName>
</protein>
<evidence type="ECO:0000256" key="3">
    <source>
        <dbReference type="SAM" id="SignalP"/>
    </source>
</evidence>
<dbReference type="SUPFAM" id="SSF111384">
    <property type="entry name" value="OmpH-like"/>
    <property type="match status" value="1"/>
</dbReference>
<evidence type="ECO:0000313" key="4">
    <source>
        <dbReference type="EMBL" id="RIH81061.1"/>
    </source>
</evidence>
<dbReference type="Pfam" id="PF03938">
    <property type="entry name" value="OmpH"/>
    <property type="match status" value="1"/>
</dbReference>